<gene>
    <name evidence="2" type="primary">101900692</name>
    <name evidence="4" type="synonym">LOC101900692</name>
</gene>
<dbReference type="Proteomes" id="UP001652621">
    <property type="component" value="Unplaced"/>
</dbReference>
<dbReference type="SUPFAM" id="SSF52087">
    <property type="entry name" value="CRAL/TRIO domain"/>
    <property type="match status" value="1"/>
</dbReference>
<dbReference type="Pfam" id="PF00650">
    <property type="entry name" value="CRAL_TRIO"/>
    <property type="match status" value="1"/>
</dbReference>
<dbReference type="VEuPathDB" id="VectorBase:MDOMA2_003487"/>
<dbReference type="SMART" id="SM00516">
    <property type="entry name" value="SEC14"/>
    <property type="match status" value="1"/>
</dbReference>
<feature type="domain" description="CRAL-TRIO" evidence="1">
    <location>
        <begin position="76"/>
        <end position="247"/>
    </location>
</feature>
<organism evidence="2">
    <name type="scientific">Musca domestica</name>
    <name type="common">House fly</name>
    <dbReference type="NCBI Taxonomy" id="7370"/>
    <lineage>
        <taxon>Eukaryota</taxon>
        <taxon>Metazoa</taxon>
        <taxon>Ecdysozoa</taxon>
        <taxon>Arthropoda</taxon>
        <taxon>Hexapoda</taxon>
        <taxon>Insecta</taxon>
        <taxon>Pterygota</taxon>
        <taxon>Neoptera</taxon>
        <taxon>Endopterygota</taxon>
        <taxon>Diptera</taxon>
        <taxon>Brachycera</taxon>
        <taxon>Muscomorpha</taxon>
        <taxon>Muscoidea</taxon>
        <taxon>Muscidae</taxon>
        <taxon>Musca</taxon>
    </lineage>
</organism>
<evidence type="ECO:0000313" key="2">
    <source>
        <dbReference type="EnsemblMetazoa" id="MDOA010255-PA"/>
    </source>
</evidence>
<dbReference type="VEuPathDB" id="VectorBase:MDOA010255"/>
<evidence type="ECO:0000313" key="3">
    <source>
        <dbReference type="Proteomes" id="UP001652621"/>
    </source>
</evidence>
<evidence type="ECO:0000313" key="4">
    <source>
        <dbReference type="RefSeq" id="XP_005190021.1"/>
    </source>
</evidence>
<reference evidence="4" key="2">
    <citation type="submission" date="2025-04" db="UniProtKB">
        <authorList>
            <consortium name="RefSeq"/>
        </authorList>
    </citation>
    <scope>IDENTIFICATION</scope>
    <source>
        <strain evidence="4">Aabys</strain>
    </source>
</reference>
<dbReference type="eggNOG" id="KOG1471">
    <property type="taxonomic scope" value="Eukaryota"/>
</dbReference>
<reference evidence="2" key="1">
    <citation type="submission" date="2020-05" db="UniProtKB">
        <authorList>
            <consortium name="EnsemblMetazoa"/>
        </authorList>
    </citation>
    <scope>IDENTIFICATION</scope>
    <source>
        <strain evidence="2">Aabys</strain>
    </source>
</reference>
<dbReference type="Gene3D" id="3.40.525.10">
    <property type="entry name" value="CRAL-TRIO lipid binding domain"/>
    <property type="match status" value="1"/>
</dbReference>
<dbReference type="GeneID" id="101900692"/>
<dbReference type="CDD" id="cd00170">
    <property type="entry name" value="SEC14"/>
    <property type="match status" value="1"/>
</dbReference>
<dbReference type="SUPFAM" id="SSF46938">
    <property type="entry name" value="CRAL/TRIO N-terminal domain"/>
    <property type="match status" value="1"/>
</dbReference>
<dbReference type="PANTHER" id="PTHR10174">
    <property type="entry name" value="ALPHA-TOCOPHEROL TRANSFER PROTEIN-RELATED"/>
    <property type="match status" value="1"/>
</dbReference>
<proteinExistence type="predicted"/>
<dbReference type="GO" id="GO:1902936">
    <property type="term" value="F:phosphatidylinositol bisphosphate binding"/>
    <property type="evidence" value="ECO:0007669"/>
    <property type="project" value="TreeGrafter"/>
</dbReference>
<dbReference type="RefSeq" id="XP_005190021.1">
    <property type="nucleotide sequence ID" value="XM_005189964.2"/>
</dbReference>
<dbReference type="PANTHER" id="PTHR10174:SF222">
    <property type="entry name" value="GH10083P-RELATED"/>
    <property type="match status" value="1"/>
</dbReference>
<dbReference type="OrthoDB" id="1434354at2759"/>
<dbReference type="AlphaFoldDB" id="A0A1I8N0F7"/>
<dbReference type="InterPro" id="IPR036273">
    <property type="entry name" value="CRAL/TRIO_N_dom_sf"/>
</dbReference>
<dbReference type="PROSITE" id="PS50191">
    <property type="entry name" value="CRAL_TRIO"/>
    <property type="match status" value="1"/>
</dbReference>
<dbReference type="InterPro" id="IPR036865">
    <property type="entry name" value="CRAL-TRIO_dom_sf"/>
</dbReference>
<dbReference type="EnsemblMetazoa" id="MDOA010255-RA">
    <property type="protein sequence ID" value="MDOA010255-PA"/>
    <property type="gene ID" value="MDOA010255"/>
</dbReference>
<keyword evidence="3" id="KW-1185">Reference proteome</keyword>
<dbReference type="InterPro" id="IPR001251">
    <property type="entry name" value="CRAL-TRIO_dom"/>
</dbReference>
<dbReference type="GO" id="GO:0016020">
    <property type="term" value="C:membrane"/>
    <property type="evidence" value="ECO:0007669"/>
    <property type="project" value="TreeGrafter"/>
</dbReference>
<accession>A0A1I8N0F7</accession>
<sequence length="272" mass="32059">MEISGDLEQEKIIDELQTWFENHPKLPKKINRILLTRFYYCMFKDVKETKNLLETNYRLRQNAGGVFIQRDPSDKDTQASAAYADIVFLPGLTPYKYRASVLRISDPDPNKMDHLRDIKTYFMVSDYRFALPDAQDPTTGLDLLAQGEIIIIDMANFTMKHMTRVSIRALRICINYLQRGYPVRIKSIHLINCPPYMNRILSIVRPFINKQILELIHFHNDNLELLYNFVPKEMLTEEYGGPCRKMSDHKDQLLQSLIDTRNYLMDPDYWKV</sequence>
<dbReference type="PRINTS" id="PR00180">
    <property type="entry name" value="CRETINALDHBP"/>
</dbReference>
<dbReference type="KEGG" id="mde:101900692"/>
<protein>
    <submittedName>
        <fullName evidence="4">Alpha-tocopherol transfer protein-like</fullName>
    </submittedName>
</protein>
<evidence type="ECO:0000259" key="1">
    <source>
        <dbReference type="PROSITE" id="PS50191"/>
    </source>
</evidence>
<name>A0A1I8N0F7_MUSDO</name>